<accession>A0A915K946</accession>
<reference evidence="2" key="1">
    <citation type="submission" date="2022-11" db="UniProtKB">
        <authorList>
            <consortium name="WormBaseParasite"/>
        </authorList>
    </citation>
    <scope>IDENTIFICATION</scope>
</reference>
<sequence>MNRETKLADNCFVLRRFRKANILFDHGKKVNILIPGSKSRNQNYENCETCPMEISQNKAEKSIGNL</sequence>
<name>A0A915K946_ROMCU</name>
<dbReference type="WBParaSite" id="nRc.2.0.1.t34889-RA">
    <property type="protein sequence ID" value="nRc.2.0.1.t34889-RA"/>
    <property type="gene ID" value="nRc.2.0.1.g34889"/>
</dbReference>
<evidence type="ECO:0000313" key="2">
    <source>
        <dbReference type="WBParaSite" id="nRc.2.0.1.t34889-RA"/>
    </source>
</evidence>
<dbReference type="AlphaFoldDB" id="A0A915K946"/>
<organism evidence="1 2">
    <name type="scientific">Romanomermis culicivorax</name>
    <name type="common">Nematode worm</name>
    <dbReference type="NCBI Taxonomy" id="13658"/>
    <lineage>
        <taxon>Eukaryota</taxon>
        <taxon>Metazoa</taxon>
        <taxon>Ecdysozoa</taxon>
        <taxon>Nematoda</taxon>
        <taxon>Enoplea</taxon>
        <taxon>Dorylaimia</taxon>
        <taxon>Mermithida</taxon>
        <taxon>Mermithoidea</taxon>
        <taxon>Mermithidae</taxon>
        <taxon>Romanomermis</taxon>
    </lineage>
</organism>
<proteinExistence type="predicted"/>
<evidence type="ECO:0000313" key="1">
    <source>
        <dbReference type="Proteomes" id="UP000887565"/>
    </source>
</evidence>
<keyword evidence="1" id="KW-1185">Reference proteome</keyword>
<protein>
    <submittedName>
        <fullName evidence="2">Uncharacterized protein</fullName>
    </submittedName>
</protein>
<dbReference type="Proteomes" id="UP000887565">
    <property type="component" value="Unplaced"/>
</dbReference>